<accession>A0ABN6L2J4</accession>
<evidence type="ECO:0000256" key="9">
    <source>
        <dbReference type="HAMAP-Rule" id="MF_01152"/>
    </source>
</evidence>
<dbReference type="Pfam" id="PF01556">
    <property type="entry name" value="DnaJ_C"/>
    <property type="match status" value="1"/>
</dbReference>
<feature type="binding site" evidence="9">
    <location>
        <position position="195"/>
    </location>
    <ligand>
        <name>Zn(2+)</name>
        <dbReference type="ChEBI" id="CHEBI:29105"/>
        <label>2</label>
    </ligand>
</feature>
<feature type="binding site" evidence="9">
    <location>
        <position position="170"/>
    </location>
    <ligand>
        <name>Zn(2+)</name>
        <dbReference type="ChEBI" id="CHEBI:29105"/>
        <label>2</label>
    </ligand>
</feature>
<evidence type="ECO:0000256" key="10">
    <source>
        <dbReference type="PROSITE-ProRule" id="PRU00546"/>
    </source>
</evidence>
<feature type="binding site" evidence="9">
    <location>
        <position position="209"/>
    </location>
    <ligand>
        <name>Zn(2+)</name>
        <dbReference type="ChEBI" id="CHEBI:29105"/>
        <label>1</label>
    </ligand>
</feature>
<keyword evidence="8 9" id="KW-0143">Chaperone</keyword>
<feature type="zinc finger region" description="CR-type" evidence="10">
    <location>
        <begin position="140"/>
        <end position="218"/>
    </location>
</feature>
<keyword evidence="14" id="KW-1185">Reference proteome</keyword>
<evidence type="ECO:0000256" key="3">
    <source>
        <dbReference type="ARBA" id="ARBA00022723"/>
    </source>
</evidence>
<dbReference type="InterPro" id="IPR036869">
    <property type="entry name" value="J_dom_sf"/>
</dbReference>
<comment type="similarity">
    <text evidence="9">Belongs to the DnaJ family.</text>
</comment>
<proteinExistence type="inferred from homology"/>
<comment type="domain">
    <text evidence="9">The J domain is necessary and sufficient to stimulate DnaK ATPase activity. Zinc center 1 plays an important role in the autonomous, DnaK-independent chaperone activity of DnaJ. Zinc center 2 is essential for interaction with DnaK and for DnaJ activity.</text>
</comment>
<sequence length="380" mass="42097">MASKDFYEILGVKKDASSDEIKKAYRKLALRYHPDKNQNDKEAERKFKEITAAYEVLSDDKKRETYDRMGHSAFERGGFNDSAFSEGFHFGGGFGGFSDIFEDLFGDFMRQSGGGAQRRDNNGANIRFPMEISLEEAFRGVETKVEFATFVQCEDCSGSGAYKGSKVNKCGVCSGRGVVRSSRGFLIVEQTCSACHGDGEVIEKFCDTCKGSGRIKGKRSITVKIPNGIENESQIRVQGKGEAGFRGGAAGDLYIQIFVKQHDIFTRDGNDLHCEFPISFITASLGGDVEVPTIEGDKEKLNIPEGTQFGNKFVIKGKGMQKMRSSSRGNMLVHAIVEIPVNLTKSQKELLKKFQEEEDNRTSGARGFLSKLRDFWSRSG</sequence>
<dbReference type="PRINTS" id="PR00625">
    <property type="entry name" value="JDOMAIN"/>
</dbReference>
<dbReference type="Gene3D" id="2.60.260.20">
    <property type="entry name" value="Urease metallochaperone UreE, N-terminal domain"/>
    <property type="match status" value="2"/>
</dbReference>
<dbReference type="CDD" id="cd10719">
    <property type="entry name" value="DnaJ_zf"/>
    <property type="match status" value="1"/>
</dbReference>
<keyword evidence="5 9" id="KW-0863">Zinc-finger</keyword>
<evidence type="ECO:0000256" key="8">
    <source>
        <dbReference type="ARBA" id="ARBA00023186"/>
    </source>
</evidence>
<keyword evidence="4 9" id="KW-0677">Repeat</keyword>
<dbReference type="SUPFAM" id="SSF46565">
    <property type="entry name" value="Chaperone J-domain"/>
    <property type="match status" value="1"/>
</dbReference>
<dbReference type="HAMAP" id="MF_01152">
    <property type="entry name" value="DnaJ"/>
    <property type="match status" value="1"/>
</dbReference>
<evidence type="ECO:0000256" key="1">
    <source>
        <dbReference type="ARBA" id="ARBA00022490"/>
    </source>
</evidence>
<feature type="binding site" evidence="9">
    <location>
        <position position="192"/>
    </location>
    <ligand>
        <name>Zn(2+)</name>
        <dbReference type="ChEBI" id="CHEBI:29105"/>
        <label>2</label>
    </ligand>
</feature>
<protein>
    <recommendedName>
        <fullName evidence="9">Chaperone protein DnaJ</fullName>
    </recommendedName>
</protein>
<comment type="subunit">
    <text evidence="9">Homodimer.</text>
</comment>
<keyword evidence="3 9" id="KW-0479">Metal-binding</keyword>
<gene>
    <name evidence="9 13" type="primary">dnaJ</name>
    <name evidence="13" type="ORF">HYD_2270</name>
</gene>
<dbReference type="InterPro" id="IPR001623">
    <property type="entry name" value="DnaJ_domain"/>
</dbReference>
<dbReference type="EMBL" id="AP025225">
    <property type="protein sequence ID" value="BDB96094.1"/>
    <property type="molecule type" value="Genomic_DNA"/>
</dbReference>
<evidence type="ECO:0000256" key="6">
    <source>
        <dbReference type="ARBA" id="ARBA00022833"/>
    </source>
</evidence>
<evidence type="ECO:0000256" key="2">
    <source>
        <dbReference type="ARBA" id="ARBA00022705"/>
    </source>
</evidence>
<comment type="cofactor">
    <cofactor evidence="9">
        <name>Zn(2+)</name>
        <dbReference type="ChEBI" id="CHEBI:29105"/>
    </cofactor>
    <text evidence="9">Binds 2 Zn(2+) ions per monomer.</text>
</comment>
<keyword evidence="2 9" id="KW-0235">DNA replication</keyword>
<dbReference type="NCBIfam" id="NF008035">
    <property type="entry name" value="PRK10767.1"/>
    <property type="match status" value="1"/>
</dbReference>
<dbReference type="RefSeq" id="WP_236865514.1">
    <property type="nucleotide sequence ID" value="NZ_AP025225.1"/>
</dbReference>
<feature type="domain" description="J" evidence="11">
    <location>
        <begin position="5"/>
        <end position="70"/>
    </location>
</feature>
<name>A0ABN6L2J4_9PROT</name>
<dbReference type="Pfam" id="PF00684">
    <property type="entry name" value="DnaJ_CXXCXGXG"/>
    <property type="match status" value="1"/>
</dbReference>
<keyword evidence="7 9" id="KW-0346">Stress response</keyword>
<organism evidence="13 14">
    <name type="scientific">Candidatus Hydrogenosomobacter endosymbioticus</name>
    <dbReference type="NCBI Taxonomy" id="2558174"/>
    <lineage>
        <taxon>Bacteria</taxon>
        <taxon>Pseudomonadati</taxon>
        <taxon>Pseudomonadota</taxon>
        <taxon>Alphaproteobacteria</taxon>
        <taxon>Holosporales</taxon>
        <taxon>Holosporaceae</taxon>
        <taxon>Candidatus Hydrogenosomobacter</taxon>
    </lineage>
</organism>
<keyword evidence="1 9" id="KW-0963">Cytoplasm</keyword>
<dbReference type="InterPro" id="IPR008971">
    <property type="entry name" value="HSP40/DnaJ_pept-bd"/>
</dbReference>
<evidence type="ECO:0000259" key="11">
    <source>
        <dbReference type="PROSITE" id="PS50076"/>
    </source>
</evidence>
<feature type="repeat" description="CXXCXGXG motif" evidence="9">
    <location>
        <begin position="153"/>
        <end position="160"/>
    </location>
</feature>
<evidence type="ECO:0000256" key="7">
    <source>
        <dbReference type="ARBA" id="ARBA00023016"/>
    </source>
</evidence>
<dbReference type="PANTHER" id="PTHR43096:SF48">
    <property type="entry name" value="CHAPERONE PROTEIN DNAJ"/>
    <property type="match status" value="1"/>
</dbReference>
<evidence type="ECO:0000259" key="12">
    <source>
        <dbReference type="PROSITE" id="PS51188"/>
    </source>
</evidence>
<dbReference type="Pfam" id="PF00226">
    <property type="entry name" value="DnaJ"/>
    <property type="match status" value="1"/>
</dbReference>
<dbReference type="SMART" id="SM00271">
    <property type="entry name" value="DnaJ"/>
    <property type="match status" value="1"/>
</dbReference>
<dbReference type="CDD" id="cd10747">
    <property type="entry name" value="DnaJ_C"/>
    <property type="match status" value="1"/>
</dbReference>
<feature type="domain" description="CR-type" evidence="12">
    <location>
        <begin position="140"/>
        <end position="218"/>
    </location>
</feature>
<dbReference type="SUPFAM" id="SSF49493">
    <property type="entry name" value="HSP40/DnaJ peptide-binding domain"/>
    <property type="match status" value="2"/>
</dbReference>
<comment type="subcellular location">
    <subcellularLocation>
        <location evidence="9">Cytoplasm</location>
    </subcellularLocation>
</comment>
<dbReference type="InterPro" id="IPR036410">
    <property type="entry name" value="HSP_DnaJ_Cys-rich_dom_sf"/>
</dbReference>
<feature type="repeat" description="CXXCXGXG motif" evidence="9">
    <location>
        <begin position="206"/>
        <end position="213"/>
    </location>
</feature>
<dbReference type="Proteomes" id="UP001320209">
    <property type="component" value="Chromosome"/>
</dbReference>
<dbReference type="PROSITE" id="PS51188">
    <property type="entry name" value="ZF_CR"/>
    <property type="match status" value="1"/>
</dbReference>
<dbReference type="Gene3D" id="1.10.287.110">
    <property type="entry name" value="DnaJ domain"/>
    <property type="match status" value="1"/>
</dbReference>
<dbReference type="InterPro" id="IPR018253">
    <property type="entry name" value="DnaJ_domain_CS"/>
</dbReference>
<feature type="binding site" evidence="9">
    <location>
        <position position="173"/>
    </location>
    <ligand>
        <name>Zn(2+)</name>
        <dbReference type="ChEBI" id="CHEBI:29105"/>
        <label>2</label>
    </ligand>
</feature>
<dbReference type="NCBIfam" id="TIGR02349">
    <property type="entry name" value="DnaJ_bact"/>
    <property type="match status" value="1"/>
</dbReference>
<reference evidence="13" key="1">
    <citation type="submission" date="2021-10" db="EMBL/GenBank/DDBJ databases">
        <title>Genome Sequence of The Candidatus Hydrogeosomobacter endosymbioticus, an Intracellular Bacterial Symbiont of the Anaerobic Ciliate GW7.</title>
        <authorList>
            <person name="Shiohama Y."/>
            <person name="Shinzato N."/>
        </authorList>
    </citation>
    <scope>NUCLEOTIDE SEQUENCE [LARGE SCALE GENOMIC DNA]</scope>
    <source>
        <strain evidence="13">200920</strain>
    </source>
</reference>
<evidence type="ECO:0000256" key="4">
    <source>
        <dbReference type="ARBA" id="ARBA00022737"/>
    </source>
</evidence>
<evidence type="ECO:0000256" key="5">
    <source>
        <dbReference type="ARBA" id="ARBA00022771"/>
    </source>
</evidence>
<dbReference type="InterPro" id="IPR002939">
    <property type="entry name" value="DnaJ_C"/>
</dbReference>
<evidence type="ECO:0000313" key="14">
    <source>
        <dbReference type="Proteomes" id="UP001320209"/>
    </source>
</evidence>
<dbReference type="CDD" id="cd06257">
    <property type="entry name" value="DnaJ"/>
    <property type="match status" value="1"/>
</dbReference>
<dbReference type="PROSITE" id="PS00636">
    <property type="entry name" value="DNAJ_1"/>
    <property type="match status" value="1"/>
</dbReference>
<dbReference type="PANTHER" id="PTHR43096">
    <property type="entry name" value="DNAJ HOMOLOG 1, MITOCHONDRIAL-RELATED"/>
    <property type="match status" value="1"/>
</dbReference>
<comment type="function">
    <text evidence="9">Participates actively in the response to hyperosmotic and heat shock by preventing the aggregation of stress-denatured proteins and by disaggregating proteins, also in an autonomous, DnaK-independent fashion. Unfolded proteins bind initially to DnaJ; upon interaction with the DnaJ-bound protein, DnaK hydrolyzes its bound ATP, resulting in the formation of a stable complex. GrpE releases ADP from DnaK; ATP binding to DnaK triggers the release of the substrate protein, thus completing the reaction cycle. Several rounds of ATP-dependent interactions between DnaJ, DnaK and GrpE are required for fully efficient folding. Also involved, together with DnaK and GrpE, in the DNA replication of plasmids through activation of initiation proteins.</text>
</comment>
<dbReference type="InterPro" id="IPR012724">
    <property type="entry name" value="DnaJ"/>
</dbReference>
<keyword evidence="6 9" id="KW-0862">Zinc</keyword>
<feature type="repeat" description="CXXCXGXG motif" evidence="9">
    <location>
        <begin position="170"/>
        <end position="177"/>
    </location>
</feature>
<feature type="binding site" evidence="9">
    <location>
        <position position="153"/>
    </location>
    <ligand>
        <name>Zn(2+)</name>
        <dbReference type="ChEBI" id="CHEBI:29105"/>
        <label>1</label>
    </ligand>
</feature>
<feature type="repeat" description="CXXCXGXG motif" evidence="9">
    <location>
        <begin position="192"/>
        <end position="199"/>
    </location>
</feature>
<dbReference type="Gene3D" id="2.10.230.10">
    <property type="entry name" value="Heat shock protein DnaJ, cysteine-rich domain"/>
    <property type="match status" value="1"/>
</dbReference>
<feature type="binding site" evidence="9">
    <location>
        <position position="206"/>
    </location>
    <ligand>
        <name>Zn(2+)</name>
        <dbReference type="ChEBI" id="CHEBI:29105"/>
        <label>1</label>
    </ligand>
</feature>
<dbReference type="InterPro" id="IPR001305">
    <property type="entry name" value="HSP_DnaJ_Cys-rich_dom"/>
</dbReference>
<dbReference type="SUPFAM" id="SSF57938">
    <property type="entry name" value="DnaJ/Hsp40 cysteine-rich domain"/>
    <property type="match status" value="1"/>
</dbReference>
<evidence type="ECO:0000313" key="13">
    <source>
        <dbReference type="EMBL" id="BDB96094.1"/>
    </source>
</evidence>
<dbReference type="PROSITE" id="PS50076">
    <property type="entry name" value="DNAJ_2"/>
    <property type="match status" value="1"/>
</dbReference>
<feature type="binding site" evidence="9">
    <location>
        <position position="156"/>
    </location>
    <ligand>
        <name>Zn(2+)</name>
        <dbReference type="ChEBI" id="CHEBI:29105"/>
        <label>1</label>
    </ligand>
</feature>